<dbReference type="Proteomes" id="UP001151518">
    <property type="component" value="Unassembled WGS sequence"/>
</dbReference>
<dbReference type="OrthoDB" id="10391177at2759"/>
<reference evidence="1" key="1">
    <citation type="submission" date="2022-07" db="EMBL/GenBank/DDBJ databases">
        <title>Phylogenomic reconstructions and comparative analyses of Kickxellomycotina fungi.</title>
        <authorList>
            <person name="Reynolds N.K."/>
            <person name="Stajich J.E."/>
            <person name="Barry K."/>
            <person name="Grigoriev I.V."/>
            <person name="Crous P."/>
            <person name="Smith M.E."/>
        </authorList>
    </citation>
    <scope>NUCLEOTIDE SEQUENCE</scope>
    <source>
        <strain evidence="1">NRRL 3115</strain>
    </source>
</reference>
<comment type="caution">
    <text evidence="1">The sequence shown here is derived from an EMBL/GenBank/DDBJ whole genome shotgun (WGS) entry which is preliminary data.</text>
</comment>
<organism evidence="1 2">
    <name type="scientific">Coemansia spiralis</name>
    <dbReference type="NCBI Taxonomy" id="417178"/>
    <lineage>
        <taxon>Eukaryota</taxon>
        <taxon>Fungi</taxon>
        <taxon>Fungi incertae sedis</taxon>
        <taxon>Zoopagomycota</taxon>
        <taxon>Kickxellomycotina</taxon>
        <taxon>Kickxellomycetes</taxon>
        <taxon>Kickxellales</taxon>
        <taxon>Kickxellaceae</taxon>
        <taxon>Coemansia</taxon>
    </lineage>
</organism>
<dbReference type="InterPro" id="IPR036895">
    <property type="entry name" value="Uracil-DNA_glycosylase-like_sf"/>
</dbReference>
<accession>A0A9W8G570</accession>
<dbReference type="Gene3D" id="3.40.470.10">
    <property type="entry name" value="Uracil-DNA glycosylase-like domain"/>
    <property type="match status" value="1"/>
</dbReference>
<dbReference type="AlphaFoldDB" id="A0A9W8G570"/>
<protein>
    <submittedName>
        <fullName evidence="1">Uncharacterized protein</fullName>
    </submittedName>
</protein>
<name>A0A9W8G570_9FUNG</name>
<proteinExistence type="predicted"/>
<gene>
    <name evidence="1" type="ORF">GGI25_004228</name>
</gene>
<evidence type="ECO:0000313" key="2">
    <source>
        <dbReference type="Proteomes" id="UP001151518"/>
    </source>
</evidence>
<sequence length="202" mass="23846">MFEISNDWKLFAEKNEKLLERNYKTLAIRRRELSKIGRKIFPEDDKIFEVMSFIKPEDIRRVIILPHPYNFNSGTGIPCMIRDNIQGKKTKSLVNIQKIFNVKDDDFTNIWKDGVFLWNISLTQEEGEDESNIPHEVFWSLLFEALLEFLSTNYRNIKFYLSGSNSVRYKKFINLSNGHEMFELPAITKDDFAEAYNSTNPE</sequence>
<dbReference type="SUPFAM" id="SSF52141">
    <property type="entry name" value="Uracil-DNA glycosylase-like"/>
    <property type="match status" value="1"/>
</dbReference>
<dbReference type="EMBL" id="JANBTW010000054">
    <property type="protein sequence ID" value="KAJ2674765.1"/>
    <property type="molecule type" value="Genomic_DNA"/>
</dbReference>
<evidence type="ECO:0000313" key="1">
    <source>
        <dbReference type="EMBL" id="KAJ2674765.1"/>
    </source>
</evidence>